<dbReference type="SUPFAM" id="SSF52980">
    <property type="entry name" value="Restriction endonuclease-like"/>
    <property type="match status" value="1"/>
</dbReference>
<evidence type="ECO:0000313" key="4">
    <source>
        <dbReference type="Proteomes" id="UP000286268"/>
    </source>
</evidence>
<evidence type="ECO:0000256" key="2">
    <source>
        <dbReference type="HAMAP-Rule" id="MF_00048"/>
    </source>
</evidence>
<dbReference type="OrthoDB" id="9802516at2"/>
<sequence>MKNFNKSIGSTGEDIAAEFLIKDGYKILERNFNSRNGEIDIIGWDKDILCFIEVKTRYTSDYGSPIEAISITKANKIKKVCQFYILKNYLYDINIRFDVVEVYLNYQNTSSEINVVKDAFR</sequence>
<dbReference type="PANTHER" id="PTHR34039">
    <property type="entry name" value="UPF0102 PROTEIN YRAN"/>
    <property type="match status" value="1"/>
</dbReference>
<name>A0A410DVQ6_9CLOT</name>
<dbReference type="Pfam" id="PF02021">
    <property type="entry name" value="UPF0102"/>
    <property type="match status" value="1"/>
</dbReference>
<evidence type="ECO:0000256" key="1">
    <source>
        <dbReference type="ARBA" id="ARBA00006738"/>
    </source>
</evidence>
<dbReference type="GO" id="GO:0003676">
    <property type="term" value="F:nucleic acid binding"/>
    <property type="evidence" value="ECO:0007669"/>
    <property type="project" value="InterPro"/>
</dbReference>
<protein>
    <recommendedName>
        <fullName evidence="2">UPF0102 protein C1I91_17140</fullName>
    </recommendedName>
</protein>
<dbReference type="Gene3D" id="3.40.1350.10">
    <property type="match status" value="1"/>
</dbReference>
<keyword evidence="4" id="KW-1185">Reference proteome</keyword>
<reference evidence="3 4" key="1">
    <citation type="submission" date="2018-01" db="EMBL/GenBank/DDBJ databases">
        <title>Genome Sequencing and Assembly of Anaerobacter polyendosporus strain CT4.</title>
        <authorList>
            <person name="Tachaapaikoon C."/>
            <person name="Sutheeworapong S."/>
            <person name="Jenjaroenpun P."/>
            <person name="Wongsurawat T."/>
            <person name="Nookeaw I."/>
            <person name="Cheawchanlertfa P."/>
            <person name="Kosugi A."/>
            <person name="Cheevadhanarak S."/>
            <person name="Ratanakhanokchai K."/>
        </authorList>
    </citation>
    <scope>NUCLEOTIDE SEQUENCE [LARGE SCALE GENOMIC DNA]</scope>
    <source>
        <strain evidence="3 4">CT4</strain>
    </source>
</reference>
<dbReference type="NCBIfam" id="NF009154">
    <property type="entry name" value="PRK12497.3-3"/>
    <property type="match status" value="1"/>
</dbReference>
<dbReference type="HAMAP" id="MF_00048">
    <property type="entry name" value="UPF0102"/>
    <property type="match status" value="1"/>
</dbReference>
<dbReference type="NCBIfam" id="TIGR00252">
    <property type="entry name" value="YraN family protein"/>
    <property type="match status" value="1"/>
</dbReference>
<comment type="similarity">
    <text evidence="1 2">Belongs to the UPF0102 family.</text>
</comment>
<evidence type="ECO:0000313" key="3">
    <source>
        <dbReference type="EMBL" id="QAA33226.1"/>
    </source>
</evidence>
<dbReference type="InterPro" id="IPR011856">
    <property type="entry name" value="tRNA_endonuc-like_dom_sf"/>
</dbReference>
<dbReference type="InterPro" id="IPR003509">
    <property type="entry name" value="UPF0102_YraN-like"/>
</dbReference>
<gene>
    <name evidence="3" type="ORF">C1I91_17140</name>
</gene>
<dbReference type="NCBIfam" id="NF009150">
    <property type="entry name" value="PRK12497.1-3"/>
    <property type="match status" value="1"/>
</dbReference>
<organism evidence="3 4">
    <name type="scientific">Clostridium manihotivorum</name>
    <dbReference type="NCBI Taxonomy" id="2320868"/>
    <lineage>
        <taxon>Bacteria</taxon>
        <taxon>Bacillati</taxon>
        <taxon>Bacillota</taxon>
        <taxon>Clostridia</taxon>
        <taxon>Eubacteriales</taxon>
        <taxon>Clostridiaceae</taxon>
        <taxon>Clostridium</taxon>
    </lineage>
</organism>
<dbReference type="CDD" id="cd20736">
    <property type="entry name" value="PoNe_Nuclease"/>
    <property type="match status" value="1"/>
</dbReference>
<dbReference type="KEGG" id="cmah:C1I91_17140"/>
<dbReference type="RefSeq" id="WP_128213951.1">
    <property type="nucleotide sequence ID" value="NZ_CP025746.1"/>
</dbReference>
<dbReference type="AlphaFoldDB" id="A0A410DVQ6"/>
<dbReference type="InterPro" id="IPR011335">
    <property type="entry name" value="Restrct_endonuc-II-like"/>
</dbReference>
<dbReference type="EMBL" id="CP025746">
    <property type="protein sequence ID" value="QAA33226.1"/>
    <property type="molecule type" value="Genomic_DNA"/>
</dbReference>
<proteinExistence type="inferred from homology"/>
<accession>A0A410DVQ6</accession>
<dbReference type="PANTHER" id="PTHR34039:SF1">
    <property type="entry name" value="UPF0102 PROTEIN YRAN"/>
    <property type="match status" value="1"/>
</dbReference>
<dbReference type="Proteomes" id="UP000286268">
    <property type="component" value="Chromosome"/>
</dbReference>